<sequence>ARVVKAFREGDQEKAKYWQRFYSMFPAKWAAYGLPPVMKAALKHFDIDMGDPSPPYKAISPRDHAQIGEFLRQIGLFEKGEPAQVSLTEVVSKLGREDTFLR</sequence>
<feature type="non-terminal residue" evidence="1">
    <location>
        <position position="1"/>
    </location>
</feature>
<dbReference type="AlphaFoldDB" id="A0A383BPZ3"/>
<organism evidence="1">
    <name type="scientific">marine metagenome</name>
    <dbReference type="NCBI Taxonomy" id="408172"/>
    <lineage>
        <taxon>unclassified sequences</taxon>
        <taxon>metagenomes</taxon>
        <taxon>ecological metagenomes</taxon>
    </lineage>
</organism>
<name>A0A383BPZ3_9ZZZZ</name>
<evidence type="ECO:0000313" key="1">
    <source>
        <dbReference type="EMBL" id="SVE21949.1"/>
    </source>
</evidence>
<proteinExistence type="predicted"/>
<protein>
    <submittedName>
        <fullName evidence="1">Uncharacterized protein</fullName>
    </submittedName>
</protein>
<dbReference type="EMBL" id="UINC01202245">
    <property type="protein sequence ID" value="SVE21949.1"/>
    <property type="molecule type" value="Genomic_DNA"/>
</dbReference>
<reference evidence="1" key="1">
    <citation type="submission" date="2018-05" db="EMBL/GenBank/DDBJ databases">
        <authorList>
            <person name="Lanie J.A."/>
            <person name="Ng W.-L."/>
            <person name="Kazmierczak K.M."/>
            <person name="Andrzejewski T.M."/>
            <person name="Davidsen T.M."/>
            <person name="Wayne K.J."/>
            <person name="Tettelin H."/>
            <person name="Glass J.I."/>
            <person name="Rusch D."/>
            <person name="Podicherti R."/>
            <person name="Tsui H.-C.T."/>
            <person name="Winkler M.E."/>
        </authorList>
    </citation>
    <scope>NUCLEOTIDE SEQUENCE</scope>
</reference>
<gene>
    <name evidence="1" type="ORF">METZ01_LOCUS474803</name>
</gene>
<dbReference type="InterPro" id="IPR013785">
    <property type="entry name" value="Aldolase_TIM"/>
</dbReference>
<dbReference type="Gene3D" id="3.20.20.70">
    <property type="entry name" value="Aldolase class I"/>
    <property type="match status" value="1"/>
</dbReference>
<accession>A0A383BPZ3</accession>
<dbReference type="SUPFAM" id="SSF51569">
    <property type="entry name" value="Aldolase"/>
    <property type="match status" value="1"/>
</dbReference>